<evidence type="ECO:0000313" key="2">
    <source>
        <dbReference type="Proteomes" id="UP001549920"/>
    </source>
</evidence>
<evidence type="ECO:0000313" key="1">
    <source>
        <dbReference type="EMBL" id="KAL0894447.1"/>
    </source>
</evidence>
<dbReference type="Proteomes" id="UP001549920">
    <property type="component" value="Unassembled WGS sequence"/>
</dbReference>
<sequence>MPSASKRRYESLLFNYETTGRTDFRDGRIRPITKTEYKPKSTCLRVRPPPLKDIEALTDWYDPNVPFDLLHKPKEIVQTNPWEVQKPYKEPEDLMREEVQATRPRVVMTPAVSLDDIEPVARKILVDDLYTTTVMKMMRESGVSPGASLRAPLPDRPAPANPITLPKLAPPYVSPEWRMESAAWDNRQIRTYCDPTQEFWLAFKSKCDKCDETAEREAQRKMMRLSKRR</sequence>
<reference evidence="1 2" key="1">
    <citation type="submission" date="2024-06" db="EMBL/GenBank/DDBJ databases">
        <title>A chromosome-level genome assembly of beet webworm, Loxostege sticticalis.</title>
        <authorList>
            <person name="Zhang Y."/>
        </authorList>
    </citation>
    <scope>NUCLEOTIDE SEQUENCE [LARGE SCALE GENOMIC DNA]</scope>
    <source>
        <strain evidence="1">AQ026</strain>
        <tissue evidence="1">Whole body</tissue>
    </source>
</reference>
<dbReference type="EMBL" id="JBEUOH010000004">
    <property type="protein sequence ID" value="KAL0894447.1"/>
    <property type="molecule type" value="Genomic_DNA"/>
</dbReference>
<comment type="caution">
    <text evidence="1">The sequence shown here is derived from an EMBL/GenBank/DDBJ whole genome shotgun (WGS) entry which is preliminary data.</text>
</comment>
<proteinExistence type="predicted"/>
<keyword evidence="2" id="KW-1185">Reference proteome</keyword>
<accession>A0ABR3IDV5</accession>
<organism evidence="1 2">
    <name type="scientific">Loxostege sticticalis</name>
    <name type="common">Beet webworm moth</name>
    <dbReference type="NCBI Taxonomy" id="481309"/>
    <lineage>
        <taxon>Eukaryota</taxon>
        <taxon>Metazoa</taxon>
        <taxon>Ecdysozoa</taxon>
        <taxon>Arthropoda</taxon>
        <taxon>Hexapoda</taxon>
        <taxon>Insecta</taxon>
        <taxon>Pterygota</taxon>
        <taxon>Neoptera</taxon>
        <taxon>Endopterygota</taxon>
        <taxon>Lepidoptera</taxon>
        <taxon>Glossata</taxon>
        <taxon>Ditrysia</taxon>
        <taxon>Pyraloidea</taxon>
        <taxon>Crambidae</taxon>
        <taxon>Pyraustinae</taxon>
        <taxon>Loxostege</taxon>
    </lineage>
</organism>
<gene>
    <name evidence="1" type="ORF">ABMA27_013047</name>
</gene>
<protein>
    <submittedName>
        <fullName evidence="1">Uncharacterized protein</fullName>
    </submittedName>
</protein>
<name>A0ABR3IDV5_LOXSC</name>